<proteinExistence type="inferred from homology"/>
<feature type="transmembrane region" description="Helical" evidence="8">
    <location>
        <begin position="58"/>
        <end position="78"/>
    </location>
</feature>
<keyword evidence="2 8" id="KW-0328">Glycosyltransferase</keyword>
<feature type="transmembrane region" description="Helical" evidence="8">
    <location>
        <begin position="201"/>
        <end position="224"/>
    </location>
</feature>
<feature type="transmembrane region" description="Helical" evidence="8">
    <location>
        <begin position="174"/>
        <end position="195"/>
    </location>
</feature>
<evidence type="ECO:0000313" key="10">
    <source>
        <dbReference type="EMBL" id="KAL3744106.1"/>
    </source>
</evidence>
<dbReference type="GO" id="GO:0016757">
    <property type="term" value="F:glycosyltransferase activity"/>
    <property type="evidence" value="ECO:0007669"/>
    <property type="project" value="UniProtKB-KW"/>
</dbReference>
<keyword evidence="5 8" id="KW-0256">Endoplasmic reticulum</keyword>
<evidence type="ECO:0000256" key="5">
    <source>
        <dbReference type="ARBA" id="ARBA00022824"/>
    </source>
</evidence>
<accession>A0ABD3KWL3</accession>
<feature type="transmembrane region" description="Helical" evidence="8">
    <location>
        <begin position="127"/>
        <end position="153"/>
    </location>
</feature>
<dbReference type="Proteomes" id="UP001634007">
    <property type="component" value="Unassembled WGS sequence"/>
</dbReference>
<dbReference type="EC" id="2.4.1.-" evidence="8"/>
<evidence type="ECO:0000256" key="3">
    <source>
        <dbReference type="ARBA" id="ARBA00022679"/>
    </source>
</evidence>
<evidence type="ECO:0000256" key="2">
    <source>
        <dbReference type="ARBA" id="ARBA00022676"/>
    </source>
</evidence>
<keyword evidence="7 8" id="KW-0472">Membrane</keyword>
<dbReference type="Pfam" id="PF03901">
    <property type="entry name" value="Glyco_transf_22"/>
    <property type="match status" value="2"/>
</dbReference>
<evidence type="ECO:0000256" key="9">
    <source>
        <dbReference type="SAM" id="MobiDB-lite"/>
    </source>
</evidence>
<evidence type="ECO:0000256" key="7">
    <source>
        <dbReference type="ARBA" id="ARBA00023136"/>
    </source>
</evidence>
<organism evidence="10 11">
    <name type="scientific">Eucalyptus globulus</name>
    <name type="common">Tasmanian blue gum</name>
    <dbReference type="NCBI Taxonomy" id="34317"/>
    <lineage>
        <taxon>Eukaryota</taxon>
        <taxon>Viridiplantae</taxon>
        <taxon>Streptophyta</taxon>
        <taxon>Embryophyta</taxon>
        <taxon>Tracheophyta</taxon>
        <taxon>Spermatophyta</taxon>
        <taxon>Magnoliopsida</taxon>
        <taxon>eudicotyledons</taxon>
        <taxon>Gunneridae</taxon>
        <taxon>Pentapetalae</taxon>
        <taxon>rosids</taxon>
        <taxon>malvids</taxon>
        <taxon>Myrtales</taxon>
        <taxon>Myrtaceae</taxon>
        <taxon>Myrtoideae</taxon>
        <taxon>Eucalypteae</taxon>
        <taxon>Eucalyptus</taxon>
    </lineage>
</organism>
<dbReference type="PANTHER" id="PTHR22760">
    <property type="entry name" value="GLYCOSYLTRANSFERASE"/>
    <property type="match status" value="1"/>
</dbReference>
<keyword evidence="3" id="KW-0808">Transferase</keyword>
<protein>
    <recommendedName>
        <fullName evidence="8">Mannosyltransferase</fullName>
        <ecNumber evidence="8">2.4.1.-</ecNumber>
    </recommendedName>
</protein>
<keyword evidence="6 8" id="KW-1133">Transmembrane helix</keyword>
<keyword evidence="11" id="KW-1185">Reference proteome</keyword>
<evidence type="ECO:0000256" key="6">
    <source>
        <dbReference type="ARBA" id="ARBA00022989"/>
    </source>
</evidence>
<comment type="similarity">
    <text evidence="8">Belongs to the glycosyltransferase 22 family.</text>
</comment>
<feature type="transmembrane region" description="Helical" evidence="8">
    <location>
        <begin position="245"/>
        <end position="271"/>
    </location>
</feature>
<comment type="subcellular location">
    <subcellularLocation>
        <location evidence="1 8">Endoplasmic reticulum membrane</location>
        <topology evidence="1 8">Multi-pass membrane protein</topology>
    </subcellularLocation>
</comment>
<dbReference type="InterPro" id="IPR005599">
    <property type="entry name" value="GPI_mannosylTrfase"/>
</dbReference>
<dbReference type="EMBL" id="JBJKBG010000003">
    <property type="protein sequence ID" value="KAL3744106.1"/>
    <property type="molecule type" value="Genomic_DNA"/>
</dbReference>
<dbReference type="AlphaFoldDB" id="A0ABD3KWL3"/>
<comment type="caution">
    <text evidence="10">The sequence shown here is derived from an EMBL/GenBank/DDBJ whole genome shotgun (WGS) entry which is preliminary data.</text>
</comment>
<dbReference type="GO" id="GO:0005789">
    <property type="term" value="C:endoplasmic reticulum membrane"/>
    <property type="evidence" value="ECO:0007669"/>
    <property type="project" value="UniProtKB-SubCell"/>
</dbReference>
<name>A0ABD3KWL3_EUCGL</name>
<evidence type="ECO:0000256" key="4">
    <source>
        <dbReference type="ARBA" id="ARBA00022692"/>
    </source>
</evidence>
<reference evidence="10 11" key="1">
    <citation type="submission" date="2024-11" db="EMBL/GenBank/DDBJ databases">
        <title>Chromosome-level genome assembly of Eucalyptus globulus Labill. provides insights into its genome evolution.</title>
        <authorList>
            <person name="Li X."/>
        </authorList>
    </citation>
    <scope>NUCLEOTIDE SEQUENCE [LARGE SCALE GENOMIC DNA]</scope>
    <source>
        <strain evidence="10">CL2024</strain>
        <tissue evidence="10">Fresh tender leaves</tissue>
    </source>
</reference>
<evidence type="ECO:0000256" key="8">
    <source>
        <dbReference type="RuleBase" id="RU363075"/>
    </source>
</evidence>
<evidence type="ECO:0000313" key="11">
    <source>
        <dbReference type="Proteomes" id="UP001634007"/>
    </source>
</evidence>
<keyword evidence="4 8" id="KW-0812">Transmembrane</keyword>
<feature type="region of interest" description="Disordered" evidence="9">
    <location>
        <begin position="1"/>
        <end position="20"/>
    </location>
</feature>
<evidence type="ECO:0000256" key="1">
    <source>
        <dbReference type="ARBA" id="ARBA00004477"/>
    </source>
</evidence>
<dbReference type="PANTHER" id="PTHR22760:SF4">
    <property type="entry name" value="GPI MANNOSYLTRANSFERASE 3"/>
    <property type="match status" value="1"/>
</dbReference>
<sequence>MRQRHHVSATAGGGQVLQDLKDPPEEKLEESYLLNSLLVQTYFDLDEHWQALEVVHCLAFGLPVIFALLYKVLAVLFLDKPQFMMKAPRLLQSIFSAVGDLYLYKISRLIFGNCVARWVLFSELTNWFMFFCITWTLSTSLETVLTIMGLYYWPCLRISSLPCLLELSLARDRMRFICLEVLPVGALVLGLATLLDQPVHGSWVLVFVNFFMFNFLSFGGDYYGTHKWHWYFTQGFTRNWRFSGLIAWVLVLYYICRPGFFLPVLLIALMFSGFSLTTTEALKHPNCPSRMRWAICFLLVLWFSGLRGSADVMTFLSREAAKDKVKSILFLMPCHARRVPDESDHFIMDPVGITEELANNWLLLSHIVSFESEERALREFFAVAFFQRDSSIAHFKVDRDLQSSVVVYALTAQ</sequence>
<gene>
    <name evidence="10" type="ORF">ACJRO7_013374</name>
</gene>